<comment type="caution">
    <text evidence="2">The sequence shown here is derived from an EMBL/GenBank/DDBJ whole genome shotgun (WGS) entry which is preliminary data.</text>
</comment>
<name>A0A9P7E4B5_9AGAM</name>
<dbReference type="OrthoDB" id="2689804at2759"/>
<evidence type="ECO:0000313" key="3">
    <source>
        <dbReference type="Proteomes" id="UP000719766"/>
    </source>
</evidence>
<keyword evidence="3" id="KW-1185">Reference proteome</keyword>
<dbReference type="EMBL" id="JABBWE010000001">
    <property type="protein sequence ID" value="KAG1810383.1"/>
    <property type="molecule type" value="Genomic_DNA"/>
</dbReference>
<accession>A0A9P7E4B5</accession>
<dbReference type="RefSeq" id="XP_041168048.1">
    <property type="nucleotide sequence ID" value="XM_041305518.1"/>
</dbReference>
<dbReference type="Proteomes" id="UP000719766">
    <property type="component" value="Unassembled WGS sequence"/>
</dbReference>
<evidence type="ECO:0000313" key="2">
    <source>
        <dbReference type="EMBL" id="KAG1810383.1"/>
    </source>
</evidence>
<protein>
    <recommendedName>
        <fullName evidence="4">RxLR effector protein</fullName>
    </recommendedName>
</protein>
<organism evidence="2 3">
    <name type="scientific">Suillus plorans</name>
    <dbReference type="NCBI Taxonomy" id="116603"/>
    <lineage>
        <taxon>Eukaryota</taxon>
        <taxon>Fungi</taxon>
        <taxon>Dikarya</taxon>
        <taxon>Basidiomycota</taxon>
        <taxon>Agaricomycotina</taxon>
        <taxon>Agaricomycetes</taxon>
        <taxon>Agaricomycetidae</taxon>
        <taxon>Boletales</taxon>
        <taxon>Suillineae</taxon>
        <taxon>Suillaceae</taxon>
        <taxon>Suillus</taxon>
    </lineage>
</organism>
<dbReference type="AlphaFoldDB" id="A0A9P7E4B5"/>
<feature type="chain" id="PRO_5040255375" description="RxLR effector protein" evidence="1">
    <location>
        <begin position="22"/>
        <end position="59"/>
    </location>
</feature>
<reference evidence="2" key="1">
    <citation type="journal article" date="2020" name="New Phytol.">
        <title>Comparative genomics reveals dynamic genome evolution in host specialist ectomycorrhizal fungi.</title>
        <authorList>
            <person name="Lofgren L.A."/>
            <person name="Nguyen N.H."/>
            <person name="Vilgalys R."/>
            <person name="Ruytinx J."/>
            <person name="Liao H.L."/>
            <person name="Branco S."/>
            <person name="Kuo A."/>
            <person name="LaButti K."/>
            <person name="Lipzen A."/>
            <person name="Andreopoulos W."/>
            <person name="Pangilinan J."/>
            <person name="Riley R."/>
            <person name="Hundley H."/>
            <person name="Na H."/>
            <person name="Barry K."/>
            <person name="Grigoriev I.V."/>
            <person name="Stajich J.E."/>
            <person name="Kennedy P.G."/>
        </authorList>
    </citation>
    <scope>NUCLEOTIDE SEQUENCE</scope>
    <source>
        <strain evidence="2">S12</strain>
    </source>
</reference>
<dbReference type="GeneID" id="64599282"/>
<feature type="signal peptide" evidence="1">
    <location>
        <begin position="1"/>
        <end position="21"/>
    </location>
</feature>
<evidence type="ECO:0008006" key="4">
    <source>
        <dbReference type="Google" id="ProtNLM"/>
    </source>
</evidence>
<sequence>MITRLSSVFIVLLSLMALVDAGVPVAAREAIDLDERNVIGRDEDYKVGSETNRVGSAKL</sequence>
<evidence type="ECO:0000256" key="1">
    <source>
        <dbReference type="SAM" id="SignalP"/>
    </source>
</evidence>
<keyword evidence="1" id="KW-0732">Signal</keyword>
<proteinExistence type="predicted"/>
<gene>
    <name evidence="2" type="ORF">HD556DRAFT_1436131</name>
</gene>